<evidence type="ECO:0008006" key="3">
    <source>
        <dbReference type="Google" id="ProtNLM"/>
    </source>
</evidence>
<protein>
    <recommendedName>
        <fullName evidence="3">Protein xylosyltransferase</fullName>
    </recommendedName>
</protein>
<reference evidence="1" key="1">
    <citation type="submission" date="2023-10" db="EMBL/GenBank/DDBJ databases">
        <authorList>
            <person name="Chen Y."/>
            <person name="Shah S."/>
            <person name="Dougan E. K."/>
            <person name="Thang M."/>
            <person name="Chan C."/>
        </authorList>
    </citation>
    <scope>NUCLEOTIDE SEQUENCE [LARGE SCALE GENOMIC DNA]</scope>
</reference>
<accession>A0ABN9Y2M2</accession>
<evidence type="ECO:0000313" key="1">
    <source>
        <dbReference type="EMBL" id="CAK0905380.1"/>
    </source>
</evidence>
<name>A0ABN9Y2M2_9DINO</name>
<gene>
    <name evidence="1" type="ORF">PCOR1329_LOCUS81108</name>
</gene>
<keyword evidence="2" id="KW-1185">Reference proteome</keyword>
<organism evidence="1 2">
    <name type="scientific">Prorocentrum cordatum</name>
    <dbReference type="NCBI Taxonomy" id="2364126"/>
    <lineage>
        <taxon>Eukaryota</taxon>
        <taxon>Sar</taxon>
        <taxon>Alveolata</taxon>
        <taxon>Dinophyceae</taxon>
        <taxon>Prorocentrales</taxon>
        <taxon>Prorocentraceae</taxon>
        <taxon>Prorocentrum</taxon>
    </lineage>
</organism>
<sequence>MDADFSSPDPDAGARANASVAVCVLGAPRSIHETYASIQRYVVKAVAGNAFIYVPFPKLLSRTLEGQVLERGWAGGPKGRASPEERLNSELYDPRISGLYTLAPGPWRAPLYGQMGSSMWGYHNQHACQRMVTAHEEQRGQLYEWVIFARADMLWLHNHPPIGVLDPRFVYVPFGQDNSFYANGSEPGLNDRHAAVPRALVPGYFGRWDALRSGRAWPEYLGGVAEADVESPPGSTSCSTCAPAEWRCAGSLQWPSWWPARRARSASTSSRVLLCATGSGRSPPSTLAS</sequence>
<comment type="caution">
    <text evidence="1">The sequence shown here is derived from an EMBL/GenBank/DDBJ whole genome shotgun (WGS) entry which is preliminary data.</text>
</comment>
<dbReference type="Proteomes" id="UP001189429">
    <property type="component" value="Unassembled WGS sequence"/>
</dbReference>
<dbReference type="EMBL" id="CAUYUJ010021551">
    <property type="protein sequence ID" value="CAK0905380.1"/>
    <property type="molecule type" value="Genomic_DNA"/>
</dbReference>
<proteinExistence type="predicted"/>
<evidence type="ECO:0000313" key="2">
    <source>
        <dbReference type="Proteomes" id="UP001189429"/>
    </source>
</evidence>